<reference evidence="2 4" key="2">
    <citation type="journal article" date="2018" name="Plant J.">
        <title>The Physcomitrella patens chromosome-scale assembly reveals moss genome structure and evolution.</title>
        <authorList>
            <person name="Lang D."/>
            <person name="Ullrich K.K."/>
            <person name="Murat F."/>
            <person name="Fuchs J."/>
            <person name="Jenkins J."/>
            <person name="Haas F.B."/>
            <person name="Piednoel M."/>
            <person name="Gundlach H."/>
            <person name="Van Bel M."/>
            <person name="Meyberg R."/>
            <person name="Vives C."/>
            <person name="Morata J."/>
            <person name="Symeonidi A."/>
            <person name="Hiss M."/>
            <person name="Muchero W."/>
            <person name="Kamisugi Y."/>
            <person name="Saleh O."/>
            <person name="Blanc G."/>
            <person name="Decker E.L."/>
            <person name="van Gessel N."/>
            <person name="Grimwood J."/>
            <person name="Hayes R.D."/>
            <person name="Graham S.W."/>
            <person name="Gunter L.E."/>
            <person name="McDaniel S.F."/>
            <person name="Hoernstein S.N.W."/>
            <person name="Larsson A."/>
            <person name="Li F.W."/>
            <person name="Perroud P.F."/>
            <person name="Phillips J."/>
            <person name="Ranjan P."/>
            <person name="Rokshar D.S."/>
            <person name="Rothfels C.J."/>
            <person name="Schneider L."/>
            <person name="Shu S."/>
            <person name="Stevenson D.W."/>
            <person name="Thummler F."/>
            <person name="Tillich M."/>
            <person name="Villarreal Aguilar J.C."/>
            <person name="Widiez T."/>
            <person name="Wong G.K."/>
            <person name="Wymore A."/>
            <person name="Zhang Y."/>
            <person name="Zimmer A.D."/>
            <person name="Quatrano R.S."/>
            <person name="Mayer K.F.X."/>
            <person name="Goodstein D."/>
            <person name="Casacuberta J.M."/>
            <person name="Vandepoele K."/>
            <person name="Reski R."/>
            <person name="Cuming A.C."/>
            <person name="Tuskan G.A."/>
            <person name="Maumus F."/>
            <person name="Salse J."/>
            <person name="Schmutz J."/>
            <person name="Rensing S.A."/>
        </authorList>
    </citation>
    <scope>NUCLEOTIDE SEQUENCE [LARGE SCALE GENOMIC DNA]</scope>
    <source>
        <strain evidence="3 4">cv. Gransden 2004</strain>
    </source>
</reference>
<evidence type="ECO:0000313" key="2">
    <source>
        <dbReference type="EMBL" id="PNR36195.1"/>
    </source>
</evidence>
<dbReference type="Gramene" id="Pp3c17_13830V3.2">
    <property type="protein sequence ID" value="PAC:32906583.CDS.1"/>
    <property type="gene ID" value="Pp3c17_13830"/>
</dbReference>
<dbReference type="Proteomes" id="UP000006727">
    <property type="component" value="Chromosome 17"/>
</dbReference>
<dbReference type="KEGG" id="ppp:112294063"/>
<evidence type="ECO:0000256" key="1">
    <source>
        <dbReference type="SAM" id="MobiDB-lite"/>
    </source>
</evidence>
<dbReference type="RefSeq" id="XP_024399956.1">
    <property type="nucleotide sequence ID" value="XM_024544188.2"/>
</dbReference>
<dbReference type="OrthoDB" id="10502235at2759"/>
<reference evidence="3" key="3">
    <citation type="submission" date="2020-12" db="UniProtKB">
        <authorList>
            <consortium name="EnsemblPlants"/>
        </authorList>
    </citation>
    <scope>IDENTIFICATION</scope>
</reference>
<evidence type="ECO:0000313" key="3">
    <source>
        <dbReference type="EnsemblPlants" id="PAC:32906582.CDS.1"/>
    </source>
</evidence>
<dbReference type="AlphaFoldDB" id="A0A2K1J3T4"/>
<feature type="region of interest" description="Disordered" evidence="1">
    <location>
        <begin position="1"/>
        <end position="87"/>
    </location>
</feature>
<dbReference type="EnsemblPlants" id="Pp3c17_13830V3.1">
    <property type="protein sequence ID" value="PAC:32906582.CDS.1"/>
    <property type="gene ID" value="Pp3c17_13830"/>
</dbReference>
<dbReference type="EnsemblPlants" id="Pp3c17_13830V3.2">
    <property type="protein sequence ID" value="PAC:32906583.CDS.1"/>
    <property type="gene ID" value="Pp3c17_13830"/>
</dbReference>
<evidence type="ECO:0000313" key="4">
    <source>
        <dbReference type="Proteomes" id="UP000006727"/>
    </source>
</evidence>
<dbReference type="PaxDb" id="3218-PP1S98_38V6.1"/>
<sequence length="180" mass="20195">MSELPSSSNGGEGRVVARISVKDRLGPLPSSFKRRDRSAERPNYRRGRKSSKFAKATPTDMSDGSKPAEKRIPVRDRLGPLPAEDQSFDTKKYQVHLINRQDKVWKLHPDKDGLSQQPESKEVEPNLTSLASQDFKSVKAPFPLASLPPSQPFNVEQHRKAWTWVRPSSNATSMDVDQSS</sequence>
<accession>A0A2K1J3T4</accession>
<protein>
    <submittedName>
        <fullName evidence="2 3">Uncharacterized protein</fullName>
    </submittedName>
</protein>
<gene>
    <name evidence="3" type="primary">LOC112294063</name>
    <name evidence="2" type="ORF">PHYPA_022046</name>
</gene>
<dbReference type="EMBL" id="ABEU02000017">
    <property type="protein sequence ID" value="PNR36195.1"/>
    <property type="molecule type" value="Genomic_DNA"/>
</dbReference>
<reference evidence="2 4" key="1">
    <citation type="journal article" date="2008" name="Science">
        <title>The Physcomitrella genome reveals evolutionary insights into the conquest of land by plants.</title>
        <authorList>
            <person name="Rensing S."/>
            <person name="Lang D."/>
            <person name="Zimmer A."/>
            <person name="Terry A."/>
            <person name="Salamov A."/>
            <person name="Shapiro H."/>
            <person name="Nishiyama T."/>
            <person name="Perroud P.-F."/>
            <person name="Lindquist E."/>
            <person name="Kamisugi Y."/>
            <person name="Tanahashi T."/>
            <person name="Sakakibara K."/>
            <person name="Fujita T."/>
            <person name="Oishi K."/>
            <person name="Shin-I T."/>
            <person name="Kuroki Y."/>
            <person name="Toyoda A."/>
            <person name="Suzuki Y."/>
            <person name="Hashimoto A."/>
            <person name="Yamaguchi K."/>
            <person name="Sugano A."/>
            <person name="Kohara Y."/>
            <person name="Fujiyama A."/>
            <person name="Anterola A."/>
            <person name="Aoki S."/>
            <person name="Ashton N."/>
            <person name="Barbazuk W.B."/>
            <person name="Barker E."/>
            <person name="Bennetzen J."/>
            <person name="Bezanilla M."/>
            <person name="Blankenship R."/>
            <person name="Cho S.H."/>
            <person name="Dutcher S."/>
            <person name="Estelle M."/>
            <person name="Fawcett J.A."/>
            <person name="Gundlach H."/>
            <person name="Hanada K."/>
            <person name="Heyl A."/>
            <person name="Hicks K.A."/>
            <person name="Hugh J."/>
            <person name="Lohr M."/>
            <person name="Mayer K."/>
            <person name="Melkozernov A."/>
            <person name="Murata T."/>
            <person name="Nelson D."/>
            <person name="Pils B."/>
            <person name="Prigge M."/>
            <person name="Reiss B."/>
            <person name="Renner T."/>
            <person name="Rombauts S."/>
            <person name="Rushton P."/>
            <person name="Sanderfoot A."/>
            <person name="Schween G."/>
            <person name="Shiu S.-H."/>
            <person name="Stueber K."/>
            <person name="Theodoulou F.L."/>
            <person name="Tu H."/>
            <person name="Van de Peer Y."/>
            <person name="Verrier P.J."/>
            <person name="Waters E."/>
            <person name="Wood A."/>
            <person name="Yang L."/>
            <person name="Cove D."/>
            <person name="Cuming A."/>
            <person name="Hasebe M."/>
            <person name="Lucas S."/>
            <person name="Mishler D.B."/>
            <person name="Reski R."/>
            <person name="Grigoriev I."/>
            <person name="Quatrano R.S."/>
            <person name="Boore J.L."/>
        </authorList>
    </citation>
    <scope>NUCLEOTIDE SEQUENCE [LARGE SCALE GENOMIC DNA]</scope>
    <source>
        <strain evidence="3 4">cv. Gransden 2004</strain>
    </source>
</reference>
<dbReference type="GeneID" id="112294063"/>
<feature type="compositionally biased region" description="Basic and acidic residues" evidence="1">
    <location>
        <begin position="66"/>
        <end position="78"/>
    </location>
</feature>
<name>A0A2K1J3T4_PHYPA</name>
<keyword evidence="4" id="KW-1185">Reference proteome</keyword>
<proteinExistence type="predicted"/>
<dbReference type="Gramene" id="Pp3c17_13830V3.1">
    <property type="protein sequence ID" value="PAC:32906582.CDS.1"/>
    <property type="gene ID" value="Pp3c17_13830"/>
</dbReference>
<organism evidence="2">
    <name type="scientific">Physcomitrium patens</name>
    <name type="common">Spreading-leaved earth moss</name>
    <name type="synonym">Physcomitrella patens</name>
    <dbReference type="NCBI Taxonomy" id="3218"/>
    <lineage>
        <taxon>Eukaryota</taxon>
        <taxon>Viridiplantae</taxon>
        <taxon>Streptophyta</taxon>
        <taxon>Embryophyta</taxon>
        <taxon>Bryophyta</taxon>
        <taxon>Bryophytina</taxon>
        <taxon>Bryopsida</taxon>
        <taxon>Funariidae</taxon>
        <taxon>Funariales</taxon>
        <taxon>Funariaceae</taxon>
        <taxon>Physcomitrium</taxon>
    </lineage>
</organism>